<comment type="caution">
    <text evidence="2">The sequence shown here is derived from an EMBL/GenBank/DDBJ whole genome shotgun (WGS) entry which is preliminary data.</text>
</comment>
<dbReference type="EMBL" id="JAQQWK010000006">
    <property type="protein sequence ID" value="KAK8040209.1"/>
    <property type="molecule type" value="Genomic_DNA"/>
</dbReference>
<reference evidence="2 3" key="1">
    <citation type="submission" date="2023-01" db="EMBL/GenBank/DDBJ databases">
        <title>Analysis of 21 Apiospora genomes using comparative genomics revels a genus with tremendous synthesis potential of carbohydrate active enzymes and secondary metabolites.</title>
        <authorList>
            <person name="Sorensen T."/>
        </authorList>
    </citation>
    <scope>NUCLEOTIDE SEQUENCE [LARGE SCALE GENOMIC DNA]</scope>
    <source>
        <strain evidence="2 3">CBS 33761</strain>
    </source>
</reference>
<evidence type="ECO:0000256" key="1">
    <source>
        <dbReference type="SAM" id="MobiDB-lite"/>
    </source>
</evidence>
<protein>
    <recommendedName>
        <fullName evidence="4">ApaG domain-containing protein</fullName>
    </recommendedName>
</protein>
<organism evidence="2 3">
    <name type="scientific">Apiospora rasikravindrae</name>
    <dbReference type="NCBI Taxonomy" id="990691"/>
    <lineage>
        <taxon>Eukaryota</taxon>
        <taxon>Fungi</taxon>
        <taxon>Dikarya</taxon>
        <taxon>Ascomycota</taxon>
        <taxon>Pezizomycotina</taxon>
        <taxon>Sordariomycetes</taxon>
        <taxon>Xylariomycetidae</taxon>
        <taxon>Amphisphaeriales</taxon>
        <taxon>Apiosporaceae</taxon>
        <taxon>Apiospora</taxon>
    </lineage>
</organism>
<keyword evidence="3" id="KW-1185">Reference proteome</keyword>
<name>A0ABR1T0V4_9PEZI</name>
<proteinExistence type="predicted"/>
<feature type="compositionally biased region" description="Acidic residues" evidence="1">
    <location>
        <begin position="409"/>
        <end position="426"/>
    </location>
</feature>
<feature type="region of interest" description="Disordered" evidence="1">
    <location>
        <begin position="325"/>
        <end position="369"/>
    </location>
</feature>
<sequence length="466" mass="52215">MSHPFQSDDDAFALGDAERLHLLRAKWPVFENEDGYAPGFDAFVVLLRHIYSFLPTGAPPEYGDESLEVLQVARKPIHDGNVGLVRVCKQSALSELVDDPKTDFGSLRFESLVKNPRVIEKLWSRHYYLLYSTTVLALAPSSQEWVVDEPYETRNVALESLFQWDGTRPLGESLSTLFGIFRHPATGWRYLRLPNMPITIRVLYDPNADELLNPPDFAQVRSFHITAKDCEPVDDEKKSFVLKETKCQYRLVASVDLETDTVRLYGINGAYIPPPHDHGELVSSRGSIGDLGRRYMLFFARTSDDVPPQVQNSLEVIEMPAFAPEEEGGFDLPPETNEQSDDDDGNDDENDGKTQPTKQPGFRIEDDGPTFTLGIIQQSAPALNLEDDALELALKTVPVPTASAMNQYSDDEDEVEDEEDEPEDTEMANVHPDRRPSTVVPPTHDSRRSDHRAPPQAFSISASAIT</sequence>
<evidence type="ECO:0000313" key="3">
    <source>
        <dbReference type="Proteomes" id="UP001444661"/>
    </source>
</evidence>
<accession>A0ABR1T0V4</accession>
<evidence type="ECO:0008006" key="4">
    <source>
        <dbReference type="Google" id="ProtNLM"/>
    </source>
</evidence>
<gene>
    <name evidence="2" type="ORF">PG993_008620</name>
</gene>
<dbReference type="Proteomes" id="UP001444661">
    <property type="component" value="Unassembled WGS sequence"/>
</dbReference>
<evidence type="ECO:0000313" key="2">
    <source>
        <dbReference type="EMBL" id="KAK8040209.1"/>
    </source>
</evidence>
<feature type="region of interest" description="Disordered" evidence="1">
    <location>
        <begin position="403"/>
        <end position="466"/>
    </location>
</feature>
<feature type="compositionally biased region" description="Acidic residues" evidence="1">
    <location>
        <begin position="338"/>
        <end position="350"/>
    </location>
</feature>
<feature type="compositionally biased region" description="Basic and acidic residues" evidence="1">
    <location>
        <begin position="444"/>
        <end position="453"/>
    </location>
</feature>